<reference evidence="2" key="1">
    <citation type="submission" date="2016-11" db="UniProtKB">
        <authorList>
            <consortium name="WormBaseParasite"/>
        </authorList>
    </citation>
    <scope>IDENTIFICATION</scope>
    <source>
        <strain evidence="2">KR3021</strain>
    </source>
</reference>
<name>A0AC35TJ08_9BILA</name>
<evidence type="ECO:0000313" key="1">
    <source>
        <dbReference type="Proteomes" id="UP000095286"/>
    </source>
</evidence>
<organism evidence="1 2">
    <name type="scientific">Rhabditophanes sp. KR3021</name>
    <dbReference type="NCBI Taxonomy" id="114890"/>
    <lineage>
        <taxon>Eukaryota</taxon>
        <taxon>Metazoa</taxon>
        <taxon>Ecdysozoa</taxon>
        <taxon>Nematoda</taxon>
        <taxon>Chromadorea</taxon>
        <taxon>Rhabditida</taxon>
        <taxon>Tylenchina</taxon>
        <taxon>Panagrolaimomorpha</taxon>
        <taxon>Strongyloidoidea</taxon>
        <taxon>Alloionematidae</taxon>
        <taxon>Rhabditophanes</taxon>
    </lineage>
</organism>
<dbReference type="Proteomes" id="UP000095286">
    <property type="component" value="Unplaced"/>
</dbReference>
<proteinExistence type="predicted"/>
<evidence type="ECO:0000313" key="2">
    <source>
        <dbReference type="WBParaSite" id="RSKR_0000117100.1"/>
    </source>
</evidence>
<accession>A0AC35TJ08</accession>
<sequence>MNWKAYDLPDEIEYEDEYEWESNFEDYELVENIPGNVFGCDLECNQNKDFCDYTYETPSETDEVELIPKKNIIEQVLIITADFYDYYNTQVAKLIVKQCNKEELLNLVIEQYTFKYAYWANRSVITEWEHNNCLLKKEVAKALFLKTIKPSSILIGYGLISALTDLGIVHHNVLELCPDEMCKIKDKDTTPEYWRKLTRLHLADLSNVERGNAYWKKKATLKLLEYYLNRKYYPQKRKLLQVCNPLQYSKELIHLAHTRKYKKENRF</sequence>
<protein>
    <submittedName>
        <fullName evidence="2">3'-5' exonuclease domain-containing protein</fullName>
    </submittedName>
</protein>
<dbReference type="WBParaSite" id="RSKR_0000117100.1">
    <property type="protein sequence ID" value="RSKR_0000117100.1"/>
    <property type="gene ID" value="RSKR_0000117100"/>
</dbReference>